<reference evidence="1" key="1">
    <citation type="submission" date="2022-05" db="EMBL/GenBank/DDBJ databases">
        <title>Chromosome-level genome of Chaenocephalus aceratus.</title>
        <authorList>
            <person name="Park H."/>
        </authorList>
    </citation>
    <scope>NUCLEOTIDE SEQUENCE</scope>
    <source>
        <strain evidence="1">KU_202001</strain>
    </source>
</reference>
<proteinExistence type="predicted"/>
<organism evidence="1 2">
    <name type="scientific">Chaenocephalus aceratus</name>
    <name type="common">Blackfin icefish</name>
    <name type="synonym">Chaenichthys aceratus</name>
    <dbReference type="NCBI Taxonomy" id="36190"/>
    <lineage>
        <taxon>Eukaryota</taxon>
        <taxon>Metazoa</taxon>
        <taxon>Chordata</taxon>
        <taxon>Craniata</taxon>
        <taxon>Vertebrata</taxon>
        <taxon>Euteleostomi</taxon>
        <taxon>Actinopterygii</taxon>
        <taxon>Neopterygii</taxon>
        <taxon>Teleostei</taxon>
        <taxon>Neoteleostei</taxon>
        <taxon>Acanthomorphata</taxon>
        <taxon>Eupercaria</taxon>
        <taxon>Perciformes</taxon>
        <taxon>Notothenioidei</taxon>
        <taxon>Channichthyidae</taxon>
        <taxon>Chaenocephalus</taxon>
    </lineage>
</organism>
<accession>A0ACB9XQC7</accession>
<gene>
    <name evidence="1" type="ORF">KUCAC02_022753</name>
</gene>
<comment type="caution">
    <text evidence="1">The sequence shown here is derived from an EMBL/GenBank/DDBJ whole genome shotgun (WGS) entry which is preliminary data.</text>
</comment>
<name>A0ACB9XQC7_CHAAC</name>
<evidence type="ECO:0000313" key="1">
    <source>
        <dbReference type="EMBL" id="KAI4828674.1"/>
    </source>
</evidence>
<dbReference type="Proteomes" id="UP001057452">
    <property type="component" value="Chromosome 4"/>
</dbReference>
<sequence length="112" mass="11951">MNGRNMEGMPVESAKTRRRKGHCPAGARLGAVACEDEFNSQELEALFQNYKPEAGADRHPQALAVLHRGCVGRCPWWSCSLAPPHLVQGLVPGALRGLPVAGSSSPTSSTCR</sequence>
<dbReference type="EMBL" id="CM043788">
    <property type="protein sequence ID" value="KAI4828674.1"/>
    <property type="molecule type" value="Genomic_DNA"/>
</dbReference>
<evidence type="ECO:0000313" key="2">
    <source>
        <dbReference type="Proteomes" id="UP001057452"/>
    </source>
</evidence>
<protein>
    <submittedName>
        <fullName evidence="1">Uncharacterized protein</fullName>
    </submittedName>
</protein>
<keyword evidence="2" id="KW-1185">Reference proteome</keyword>